<feature type="compositionally biased region" description="Polar residues" evidence="1">
    <location>
        <begin position="20"/>
        <end position="31"/>
    </location>
</feature>
<reference evidence="3" key="1">
    <citation type="submission" date="2021-02" db="EMBL/GenBank/DDBJ databases">
        <authorList>
            <person name="Nowell W R."/>
        </authorList>
    </citation>
    <scope>NUCLEOTIDE SEQUENCE</scope>
</reference>
<feature type="compositionally biased region" description="Basic and acidic residues" evidence="1">
    <location>
        <begin position="43"/>
        <end position="60"/>
    </location>
</feature>
<evidence type="ECO:0000313" key="3">
    <source>
        <dbReference type="EMBL" id="CAF4339819.1"/>
    </source>
</evidence>
<proteinExistence type="predicted"/>
<feature type="compositionally biased region" description="Polar residues" evidence="1">
    <location>
        <begin position="166"/>
        <end position="183"/>
    </location>
</feature>
<protein>
    <submittedName>
        <fullName evidence="3">Uncharacterized protein</fullName>
    </submittedName>
</protein>
<sequence>RQSHENKVTADSEKPLAETEYTTDNTVSTDYTVGESPVVTKSLAEKDKSSSAPIKIERRSLVPMHPSGPIGDTQSNDKPQESKSLIETSTDQIKSILGPLGGLYSKLRGSTDEKMITENDNVEENETRENQPLIAPPLSVHKPQPTSDNTETTDTAAGEEESTATMKTVSDNSQLQSMYTFQA</sequence>
<organism evidence="3 4">
    <name type="scientific">Didymodactylos carnosus</name>
    <dbReference type="NCBI Taxonomy" id="1234261"/>
    <lineage>
        <taxon>Eukaryota</taxon>
        <taxon>Metazoa</taxon>
        <taxon>Spiralia</taxon>
        <taxon>Gnathifera</taxon>
        <taxon>Rotifera</taxon>
        <taxon>Eurotatoria</taxon>
        <taxon>Bdelloidea</taxon>
        <taxon>Philodinida</taxon>
        <taxon>Philodinidae</taxon>
        <taxon>Didymodactylos</taxon>
    </lineage>
</organism>
<evidence type="ECO:0000313" key="2">
    <source>
        <dbReference type="EMBL" id="CAF1549854.1"/>
    </source>
</evidence>
<dbReference type="AlphaFoldDB" id="A0A8S2UEG5"/>
<dbReference type="Proteomes" id="UP000682733">
    <property type="component" value="Unassembled WGS sequence"/>
</dbReference>
<feature type="compositionally biased region" description="Polar residues" evidence="1">
    <location>
        <begin position="72"/>
        <end position="93"/>
    </location>
</feature>
<dbReference type="Proteomes" id="UP000677228">
    <property type="component" value="Unassembled WGS sequence"/>
</dbReference>
<gene>
    <name evidence="2" type="ORF">OVA965_LOCUS39234</name>
    <name evidence="3" type="ORF">TMI583_LOCUS40513</name>
</gene>
<dbReference type="EMBL" id="CAJOBA010062700">
    <property type="protein sequence ID" value="CAF4339819.1"/>
    <property type="molecule type" value="Genomic_DNA"/>
</dbReference>
<accession>A0A8S2UEG5</accession>
<feature type="non-terminal residue" evidence="3">
    <location>
        <position position="1"/>
    </location>
</feature>
<evidence type="ECO:0000313" key="4">
    <source>
        <dbReference type="Proteomes" id="UP000682733"/>
    </source>
</evidence>
<dbReference type="EMBL" id="CAJNOK010040248">
    <property type="protein sequence ID" value="CAF1549854.1"/>
    <property type="molecule type" value="Genomic_DNA"/>
</dbReference>
<feature type="compositionally biased region" description="Basic and acidic residues" evidence="1">
    <location>
        <begin position="1"/>
        <end position="17"/>
    </location>
</feature>
<evidence type="ECO:0000256" key="1">
    <source>
        <dbReference type="SAM" id="MobiDB-lite"/>
    </source>
</evidence>
<feature type="region of interest" description="Disordered" evidence="1">
    <location>
        <begin position="1"/>
        <end position="183"/>
    </location>
</feature>
<comment type="caution">
    <text evidence="3">The sequence shown here is derived from an EMBL/GenBank/DDBJ whole genome shotgun (WGS) entry which is preliminary data.</text>
</comment>
<name>A0A8S2UEG5_9BILA</name>